<proteinExistence type="predicted"/>
<gene>
    <name evidence="1" type="ORF">I6I06_21965</name>
</gene>
<evidence type="ECO:0000313" key="1">
    <source>
        <dbReference type="EMBL" id="QQC67574.1"/>
    </source>
</evidence>
<organism evidence="1 2">
    <name type="scientific">Paraburkholderia ginsengisoli</name>
    <dbReference type="NCBI Taxonomy" id="311231"/>
    <lineage>
        <taxon>Bacteria</taxon>
        <taxon>Pseudomonadati</taxon>
        <taxon>Pseudomonadota</taxon>
        <taxon>Betaproteobacteria</taxon>
        <taxon>Burkholderiales</taxon>
        <taxon>Burkholderiaceae</taxon>
        <taxon>Paraburkholderia</taxon>
    </lineage>
</organism>
<evidence type="ECO:0000313" key="2">
    <source>
        <dbReference type="Proteomes" id="UP000595610"/>
    </source>
</evidence>
<dbReference type="RefSeq" id="WP_084585349.1">
    <property type="nucleotide sequence ID" value="NZ_CP066076.1"/>
</dbReference>
<dbReference type="Proteomes" id="UP000595610">
    <property type="component" value="Chromosome 2"/>
</dbReference>
<dbReference type="EMBL" id="CP066076">
    <property type="protein sequence ID" value="QQC67574.1"/>
    <property type="molecule type" value="Genomic_DNA"/>
</dbReference>
<accession>A0A7T4N978</accession>
<dbReference type="AlphaFoldDB" id="A0A7T4N978"/>
<dbReference type="KEGG" id="pgis:I6I06_21965"/>
<reference evidence="1 2" key="1">
    <citation type="submission" date="2020-12" db="EMBL/GenBank/DDBJ databases">
        <title>FDA dAtabase for Regulatory Grade micrObial Sequences (FDA-ARGOS): Supporting development and validation of Infectious Disease Dx tests.</title>
        <authorList>
            <person name="Nelson B."/>
            <person name="Plummer A."/>
            <person name="Tallon L."/>
            <person name="Sadzewicz L."/>
            <person name="Zhao X."/>
            <person name="Boylan J."/>
            <person name="Ott S."/>
            <person name="Bowen H."/>
            <person name="Vavikolanu K."/>
            <person name="Mehta A."/>
            <person name="Aluvathingal J."/>
            <person name="Nadendla S."/>
            <person name="Myers T."/>
            <person name="Yan Y."/>
            <person name="Sichtig H."/>
        </authorList>
    </citation>
    <scope>NUCLEOTIDE SEQUENCE [LARGE SCALE GENOMIC DNA]</scope>
    <source>
        <strain evidence="1 2">FDAARGOS_1049</strain>
    </source>
</reference>
<protein>
    <submittedName>
        <fullName evidence="1">Uncharacterized protein</fullName>
    </submittedName>
</protein>
<keyword evidence="2" id="KW-1185">Reference proteome</keyword>
<name>A0A7T4N978_9BURK</name>
<sequence>MTTLTLKDLPRFDELGEAASQSVRGGHSCQPYEPPVGCHGGYEPPIGCHGGYKPPVVVRPPVWGGCPPIRLGCEPPAPHCNPYPGHVVPL</sequence>